<dbReference type="PIRSF" id="PIRSF028704">
    <property type="entry name" value="UPC028704"/>
    <property type="match status" value="1"/>
</dbReference>
<protein>
    <submittedName>
        <fullName evidence="2">OpgC domain-containing protein</fullName>
    </submittedName>
</protein>
<comment type="caution">
    <text evidence="2">The sequence shown here is derived from an EMBL/GenBank/DDBJ whole genome shotgun (WGS) entry which is preliminary data.</text>
</comment>
<dbReference type="PANTHER" id="PTHR38592">
    <property type="entry name" value="BLL4819 PROTEIN"/>
    <property type="match status" value="1"/>
</dbReference>
<feature type="transmembrane region" description="Helical" evidence="1">
    <location>
        <begin position="279"/>
        <end position="304"/>
    </location>
</feature>
<feature type="transmembrane region" description="Helical" evidence="1">
    <location>
        <begin position="20"/>
        <end position="38"/>
    </location>
</feature>
<organism evidence="2">
    <name type="scientific">Bradyrhizobium septentrionale</name>
    <dbReference type="NCBI Taxonomy" id="1404411"/>
    <lineage>
        <taxon>Bacteria</taxon>
        <taxon>Pseudomonadati</taxon>
        <taxon>Pseudomonadota</taxon>
        <taxon>Alphaproteobacteria</taxon>
        <taxon>Hyphomicrobiales</taxon>
        <taxon>Nitrobacteraceae</taxon>
        <taxon>Bradyrhizobium</taxon>
    </lineage>
</organism>
<accession>A0A973WAT6</accession>
<reference evidence="2" key="1">
    <citation type="submission" date="2020-06" db="EMBL/GenBank/DDBJ databases">
        <title>Whole Genome Sequence of Bradyrhizobium sp. Strain 1S1.</title>
        <authorList>
            <person name="Bromfield E.S.P."/>
            <person name="Cloutier S."/>
        </authorList>
    </citation>
    <scope>NUCLEOTIDE SEQUENCE [LARGE SCALE GENOMIC DNA]</scope>
    <source>
        <strain evidence="2">1S1</strain>
    </source>
</reference>
<gene>
    <name evidence="2" type="ORF">HAP48_049425</name>
</gene>
<dbReference type="AlphaFoldDB" id="A0A973WAT6"/>
<dbReference type="Pfam" id="PF10129">
    <property type="entry name" value="OpgC_C"/>
    <property type="match status" value="1"/>
</dbReference>
<name>A0A973WAT6_9BRAD</name>
<feature type="transmembrane region" description="Helical" evidence="1">
    <location>
        <begin position="85"/>
        <end position="105"/>
    </location>
</feature>
<feature type="transmembrane region" description="Helical" evidence="1">
    <location>
        <begin position="44"/>
        <end position="64"/>
    </location>
</feature>
<evidence type="ECO:0000256" key="1">
    <source>
        <dbReference type="SAM" id="Phobius"/>
    </source>
</evidence>
<dbReference type="InterPro" id="IPR014550">
    <property type="entry name" value="UCP028704_OpgC"/>
</dbReference>
<feature type="transmembrane region" description="Helical" evidence="1">
    <location>
        <begin position="202"/>
        <end position="223"/>
    </location>
</feature>
<keyword evidence="1" id="KW-0812">Transmembrane</keyword>
<keyword evidence="1" id="KW-1133">Transmembrane helix</keyword>
<feature type="transmembrane region" description="Helical" evidence="1">
    <location>
        <begin position="147"/>
        <end position="165"/>
    </location>
</feature>
<sequence>MKMQFPAPKRDLRLDLFRGFANWAMFLGHVSSSVLAWFSFRNYGFSDGADLFVFISGYTSALVFGRKMVEDGFAFGASRLLRRVGQIYTAHVLLFVIYLASVHFFSNQFNAPDLIDRFNVGPLLASPVETITQGLLLRYKPLNLDVLPLYVVLMSAFPPVLWLMLRYRNWVMAGSILLYFAARQFGWNLPSFPSGVWYFNPFAWQLLFVLGAWLALGGANALHFLVRSKAVLIFGVAYLIFATAMTMAGQIPELQKLFPRVLFEAFNPNDKTNLAPYRVLHLAVLIILGARFIPIDAAGLQAVLWKPVIKCGQQSLEVFAVGIYLSFLAYFVLQTTSSGVIAQLLVGAGGISIMTTVAYYRSWSKRVEKHPHGHSNLLAVQKPLAPAGEAVQSGEEMTVSAA</sequence>
<dbReference type="EMBL" id="JAAOLE020000002">
    <property type="protein sequence ID" value="NVI50641.1"/>
    <property type="molecule type" value="Genomic_DNA"/>
</dbReference>
<evidence type="ECO:0000313" key="2">
    <source>
        <dbReference type="EMBL" id="NVI50641.1"/>
    </source>
</evidence>
<proteinExistence type="predicted"/>
<feature type="transmembrane region" description="Helical" evidence="1">
    <location>
        <begin position="339"/>
        <end position="360"/>
    </location>
</feature>
<dbReference type="PANTHER" id="PTHR38592:SF3">
    <property type="entry name" value="BLL4819 PROTEIN"/>
    <property type="match status" value="1"/>
</dbReference>
<feature type="transmembrane region" description="Helical" evidence="1">
    <location>
        <begin position="170"/>
        <end position="190"/>
    </location>
</feature>
<feature type="transmembrane region" description="Helical" evidence="1">
    <location>
        <begin position="230"/>
        <end position="251"/>
    </location>
</feature>
<feature type="transmembrane region" description="Helical" evidence="1">
    <location>
        <begin position="316"/>
        <end position="333"/>
    </location>
</feature>
<keyword evidence="1" id="KW-0472">Membrane</keyword>
<dbReference type="RefSeq" id="WP_166217698.1">
    <property type="nucleotide sequence ID" value="NZ_CP088284.1"/>
</dbReference>